<dbReference type="Proteomes" id="UP000236569">
    <property type="component" value="Unassembled WGS sequence"/>
</dbReference>
<reference evidence="3" key="1">
    <citation type="submission" date="2018-01" db="EMBL/GenBank/DDBJ databases">
        <title>Draft Genome Sequence of the Radioresistant Bacterium Deinococcus aerius TR0125, Isolated from the Higher Atmosphere above Japan.</title>
        <authorList>
            <person name="Satoh K."/>
            <person name="Arai H."/>
            <person name="Sanzen T."/>
            <person name="Kawaguchi Y."/>
            <person name="Hayashi H."/>
            <person name="Yokobori S."/>
            <person name="Yamagishi A."/>
            <person name="Oono Y."/>
            <person name="Narumi I."/>
        </authorList>
    </citation>
    <scope>NUCLEOTIDE SEQUENCE [LARGE SCALE GENOMIC DNA]</scope>
    <source>
        <strain evidence="3">TR0125</strain>
    </source>
</reference>
<comment type="caution">
    <text evidence="2">The sequence shown here is derived from an EMBL/GenBank/DDBJ whole genome shotgun (WGS) entry which is preliminary data.</text>
</comment>
<protein>
    <recommendedName>
        <fullName evidence="4">DUF3829 domain-containing protein</fullName>
    </recommendedName>
</protein>
<feature type="chain" id="PRO_5014351932" description="DUF3829 domain-containing protein" evidence="1">
    <location>
        <begin position="24"/>
        <end position="333"/>
    </location>
</feature>
<organism evidence="2 3">
    <name type="scientific">Deinococcus aerius</name>
    <dbReference type="NCBI Taxonomy" id="200253"/>
    <lineage>
        <taxon>Bacteria</taxon>
        <taxon>Thermotogati</taxon>
        <taxon>Deinococcota</taxon>
        <taxon>Deinococci</taxon>
        <taxon>Deinococcales</taxon>
        <taxon>Deinococcaceae</taxon>
        <taxon>Deinococcus</taxon>
    </lineage>
</organism>
<evidence type="ECO:0000313" key="2">
    <source>
        <dbReference type="EMBL" id="GBF04572.1"/>
    </source>
</evidence>
<accession>A0A2I9CSD9</accession>
<dbReference type="EMBL" id="BFAG01000002">
    <property type="protein sequence ID" value="GBF04572.1"/>
    <property type="molecule type" value="Genomic_DNA"/>
</dbReference>
<keyword evidence="1" id="KW-0732">Signal</keyword>
<gene>
    <name evidence="2" type="ORF">DAERI_020169</name>
</gene>
<name>A0A2I9CSD9_9DEIO</name>
<evidence type="ECO:0000313" key="3">
    <source>
        <dbReference type="Proteomes" id="UP000236569"/>
    </source>
</evidence>
<evidence type="ECO:0008006" key="4">
    <source>
        <dbReference type="Google" id="ProtNLM"/>
    </source>
</evidence>
<proteinExistence type="predicted"/>
<sequence length="333" mass="36206">MRAMIRRASLALLGLALTSAALAAPKDPVKFAVTLEQMRGHYDASLLNYRNGDLAMATKHAKHPANELYAAIRGDLTPGLQQKFLADYARINQTLAAKKPSAEYQRVMNTFYADVDAALATLGSTRTDPKFAAQVIAGILENAEHEYEEGVQGGKVTNLAEYQDAMFYVARARGWFDRNAARFPQHQREETAAALKAAAAVIARKGDVKALEQAVDQAKEELAEVSGVRRAAASGNATYFTNIDRLLAAAKSRYAGGMGDDAEEALINAYLENFEYLESPLAKKDQALETKLEKTLREDLRALLKSKPSPQKFSAAVDAALADLNKARALLGE</sequence>
<dbReference type="AlphaFoldDB" id="A0A2I9CSD9"/>
<evidence type="ECO:0000256" key="1">
    <source>
        <dbReference type="SAM" id="SignalP"/>
    </source>
</evidence>
<feature type="signal peptide" evidence="1">
    <location>
        <begin position="1"/>
        <end position="23"/>
    </location>
</feature>
<keyword evidence="3" id="KW-1185">Reference proteome</keyword>